<evidence type="ECO:0000313" key="3">
    <source>
        <dbReference type="Proteomes" id="UP000266841"/>
    </source>
</evidence>
<evidence type="ECO:0000313" key="2">
    <source>
        <dbReference type="EMBL" id="EJK75233.1"/>
    </source>
</evidence>
<keyword evidence="3" id="KW-1185">Reference proteome</keyword>
<feature type="region of interest" description="Disordered" evidence="1">
    <location>
        <begin position="13"/>
        <end position="38"/>
    </location>
</feature>
<feature type="region of interest" description="Disordered" evidence="1">
    <location>
        <begin position="231"/>
        <end position="268"/>
    </location>
</feature>
<evidence type="ECO:0000256" key="1">
    <source>
        <dbReference type="SAM" id="MobiDB-lite"/>
    </source>
</evidence>
<gene>
    <name evidence="2" type="ORF">THAOC_03050</name>
</gene>
<feature type="region of interest" description="Disordered" evidence="1">
    <location>
        <begin position="385"/>
        <end position="407"/>
    </location>
</feature>
<dbReference type="EMBL" id="AGNL01003053">
    <property type="protein sequence ID" value="EJK75233.1"/>
    <property type="molecule type" value="Genomic_DNA"/>
</dbReference>
<protein>
    <submittedName>
        <fullName evidence="2">Uncharacterized protein</fullName>
    </submittedName>
</protein>
<comment type="caution">
    <text evidence="2">The sequence shown here is derived from an EMBL/GenBank/DDBJ whole genome shotgun (WGS) entry which is preliminary data.</text>
</comment>
<dbReference type="AlphaFoldDB" id="K0T966"/>
<dbReference type="Proteomes" id="UP000266841">
    <property type="component" value="Unassembled WGS sequence"/>
</dbReference>
<name>K0T966_THAOC</name>
<organism evidence="2 3">
    <name type="scientific">Thalassiosira oceanica</name>
    <name type="common">Marine diatom</name>
    <dbReference type="NCBI Taxonomy" id="159749"/>
    <lineage>
        <taxon>Eukaryota</taxon>
        <taxon>Sar</taxon>
        <taxon>Stramenopiles</taxon>
        <taxon>Ochrophyta</taxon>
        <taxon>Bacillariophyta</taxon>
        <taxon>Coscinodiscophyceae</taxon>
        <taxon>Thalassiosirophycidae</taxon>
        <taxon>Thalassiosirales</taxon>
        <taxon>Thalassiosiraceae</taxon>
        <taxon>Thalassiosira</taxon>
    </lineage>
</organism>
<feature type="compositionally biased region" description="Gly residues" evidence="1">
    <location>
        <begin position="392"/>
        <end position="401"/>
    </location>
</feature>
<feature type="compositionally biased region" description="Basic and acidic residues" evidence="1">
    <location>
        <begin position="13"/>
        <end position="26"/>
    </location>
</feature>
<reference evidence="2 3" key="1">
    <citation type="journal article" date="2012" name="Genome Biol.">
        <title>Genome and low-iron response of an oceanic diatom adapted to chronic iron limitation.</title>
        <authorList>
            <person name="Lommer M."/>
            <person name="Specht M."/>
            <person name="Roy A.S."/>
            <person name="Kraemer L."/>
            <person name="Andreson R."/>
            <person name="Gutowska M.A."/>
            <person name="Wolf J."/>
            <person name="Bergner S.V."/>
            <person name="Schilhabel M.B."/>
            <person name="Klostermeier U.C."/>
            <person name="Beiko R.G."/>
            <person name="Rosenstiel P."/>
            <person name="Hippler M."/>
            <person name="Laroche J."/>
        </authorList>
    </citation>
    <scope>NUCLEOTIDE SEQUENCE [LARGE SCALE GENOMIC DNA]</scope>
    <source>
        <strain evidence="2 3">CCMP1005</strain>
    </source>
</reference>
<sequence>MLFYLGTIEDGSRADLESERGQRRPENPCSHPRPTDARPYKGWNVLAICNAGRRPAPPFSGPWGPSPAGGFGPLRPAPHTQYSLGGAGPNLTEVLGRVAQRPESMYPCQETRGASGHRKPIPLCRGRAGRGLLRWKRRRRLAEDEDERSQECLETGTRRVSESDEVAGAKVNGVWATGGRRGPSPSDGPRVRYVAALSHRVDSHGNADGSSVSCVATTRRNAAAKSVMRVREREWRSAETGTPQRARVDSARPGRIDAPPRPPHPVTQSLVSVFSPSRGLARRAGVPRAARHGAVLRGVRGRRMPGGRARNVMISSAARALDGAPYRPGRLLAIGARGLVAGRRRLENNVHAPSGRLRVTRQSTGRAVTGNDHDVARRVENLRSVNPRPMEGAGGEAGLRLGGKSSD</sequence>
<proteinExistence type="predicted"/>
<feature type="compositionally biased region" description="Basic and acidic residues" evidence="1">
    <location>
        <begin position="246"/>
        <end position="255"/>
    </location>
</feature>
<feature type="region of interest" description="Disordered" evidence="1">
    <location>
        <begin position="140"/>
        <end position="164"/>
    </location>
</feature>
<accession>K0T966</accession>